<gene>
    <name evidence="1" type="ORF">S23_65830</name>
</gene>
<dbReference type="InterPro" id="IPR009389">
    <property type="entry name" value="DUF1045"/>
</dbReference>
<evidence type="ECO:0000313" key="2">
    <source>
        <dbReference type="Proteomes" id="UP000007886"/>
    </source>
</evidence>
<reference evidence="1 2" key="1">
    <citation type="journal article" date="2012" name="Microbes Environ.">
        <title>Complete genome sequence of Bradyrhizobium sp. S23321: insights into symbiosis evolution in soil oligotrophs.</title>
        <authorList>
            <person name="Okubo T."/>
            <person name="Tsukui T."/>
            <person name="Maita H."/>
            <person name="Okamoto S."/>
            <person name="Oshima K."/>
            <person name="Fujisawa T."/>
            <person name="Saito A."/>
            <person name="Futamata H."/>
            <person name="Hattori R."/>
            <person name="Shimomura Y."/>
            <person name="Haruta S."/>
            <person name="Morimoto S."/>
            <person name="Wang Y."/>
            <person name="Sakai Y."/>
            <person name="Hattori M."/>
            <person name="Aizawa S."/>
            <person name="Nagashima K.V.P."/>
            <person name="Masuda S."/>
            <person name="Hattori T."/>
            <person name="Yamashita A."/>
            <person name="Bao Z."/>
            <person name="Hayatsu M."/>
            <person name="Kajiya-Kanegae H."/>
            <person name="Yoshinaga I."/>
            <person name="Sakamoto K."/>
            <person name="Toyota K."/>
            <person name="Nakao M."/>
            <person name="Kohara M."/>
            <person name="Anda M."/>
            <person name="Niwa R."/>
            <person name="Jung-Hwan P."/>
            <person name="Sameshima-Saito R."/>
            <person name="Tokuda S."/>
            <person name="Yamamoto S."/>
            <person name="Yamamoto S."/>
            <person name="Yokoyama T."/>
            <person name="Akutsu T."/>
            <person name="Nakamura Y."/>
            <person name="Nakahira-Yanaka Y."/>
            <person name="Takada Hoshino Y."/>
            <person name="Hirakawa H."/>
            <person name="Mitsui H."/>
            <person name="Terasawa K."/>
            <person name="Itakura M."/>
            <person name="Sato S."/>
            <person name="Ikeda-Ohtsubo W."/>
            <person name="Sakakura N."/>
            <person name="Kaminuma E."/>
            <person name="Minamisawa K."/>
        </authorList>
    </citation>
    <scope>NUCLEOTIDE SEQUENCE [LARGE SCALE GENOMIC DNA]</scope>
    <source>
        <strain evidence="1 2">S23321</strain>
    </source>
</reference>
<keyword evidence="2" id="KW-1185">Reference proteome</keyword>
<proteinExistence type="predicted"/>
<dbReference type="NCBIfam" id="TIGR03223">
    <property type="entry name" value="Phn_opern_protn"/>
    <property type="match status" value="1"/>
</dbReference>
<dbReference type="Proteomes" id="UP000007886">
    <property type="component" value="Chromosome"/>
</dbReference>
<dbReference type="AlphaFoldDB" id="A0AAI8QET2"/>
<dbReference type="Pfam" id="PF06299">
    <property type="entry name" value="DUF1045"/>
    <property type="match status" value="1"/>
</dbReference>
<protein>
    <recommendedName>
        <fullName evidence="3">DUF1045 domain-containing protein</fullName>
    </recommendedName>
</protein>
<evidence type="ECO:0000313" key="1">
    <source>
        <dbReference type="EMBL" id="BAL79762.1"/>
    </source>
</evidence>
<dbReference type="KEGG" id="brs:S23_65830"/>
<sequence>MTGFPRYAIYFAAGSNSALSRFGAELLGYDAYTGQEVPFPADALRIAPDWRDITADPRKYGFHGTLKAPMALAAGRTEAELMAACAQFAGKARPIPSIRPVVDAISGFIAVIPAESVDTLQQLAADCVLGFDSFRAVLTAEDRARRKPEKLSERQRDYLDRWGYPYVMEEFRFHMTLTGRLDAERRGPVLEMLRGRFESLKLDTLATDRIALFRQDDAKARFRIIGEWKLTG</sequence>
<dbReference type="EMBL" id="AP012279">
    <property type="protein sequence ID" value="BAL79762.1"/>
    <property type="molecule type" value="Genomic_DNA"/>
</dbReference>
<evidence type="ECO:0008006" key="3">
    <source>
        <dbReference type="Google" id="ProtNLM"/>
    </source>
</evidence>
<accession>A0AAI8QET2</accession>
<name>A0AAI8QET2_9BRAD</name>
<dbReference type="PIRSF" id="PIRSF033328">
    <property type="entry name" value="Phest_Mll4975"/>
    <property type="match status" value="1"/>
</dbReference>
<dbReference type="RefSeq" id="WP_015689018.1">
    <property type="nucleotide sequence ID" value="NC_017082.1"/>
</dbReference>
<organism evidence="1 2">
    <name type="scientific">Bradyrhizobium cosmicum</name>
    <dbReference type="NCBI Taxonomy" id="1404864"/>
    <lineage>
        <taxon>Bacteria</taxon>
        <taxon>Pseudomonadati</taxon>
        <taxon>Pseudomonadota</taxon>
        <taxon>Alphaproteobacteria</taxon>
        <taxon>Hyphomicrobiales</taxon>
        <taxon>Nitrobacteraceae</taxon>
        <taxon>Bradyrhizobium</taxon>
    </lineage>
</organism>